<feature type="transmembrane region" description="Helical" evidence="6">
    <location>
        <begin position="122"/>
        <end position="145"/>
    </location>
</feature>
<dbReference type="InterPro" id="IPR000620">
    <property type="entry name" value="EamA_dom"/>
</dbReference>
<evidence type="ECO:0000313" key="8">
    <source>
        <dbReference type="EMBL" id="PKA62576.1"/>
    </source>
</evidence>
<evidence type="ECO:0000259" key="7">
    <source>
        <dbReference type="Pfam" id="PF00892"/>
    </source>
</evidence>
<comment type="subcellular location">
    <subcellularLocation>
        <location evidence="1 6">Membrane</location>
        <topology evidence="1 6">Multi-pass membrane protein</topology>
    </subcellularLocation>
</comment>
<reference evidence="8 9" key="1">
    <citation type="journal article" date="2017" name="Nature">
        <title>The Apostasia genome and the evolution of orchids.</title>
        <authorList>
            <person name="Zhang G.Q."/>
            <person name="Liu K.W."/>
            <person name="Li Z."/>
            <person name="Lohaus R."/>
            <person name="Hsiao Y.Y."/>
            <person name="Niu S.C."/>
            <person name="Wang J.Y."/>
            <person name="Lin Y.C."/>
            <person name="Xu Q."/>
            <person name="Chen L.J."/>
            <person name="Yoshida K."/>
            <person name="Fujiwara S."/>
            <person name="Wang Z.W."/>
            <person name="Zhang Y.Q."/>
            <person name="Mitsuda N."/>
            <person name="Wang M."/>
            <person name="Liu G.H."/>
            <person name="Pecoraro L."/>
            <person name="Huang H.X."/>
            <person name="Xiao X.J."/>
            <person name="Lin M."/>
            <person name="Wu X.Y."/>
            <person name="Wu W.L."/>
            <person name="Chen Y.Y."/>
            <person name="Chang S.B."/>
            <person name="Sakamoto S."/>
            <person name="Ohme-Takagi M."/>
            <person name="Yagi M."/>
            <person name="Zeng S.J."/>
            <person name="Shen C.Y."/>
            <person name="Yeh C.M."/>
            <person name="Luo Y.B."/>
            <person name="Tsai W.C."/>
            <person name="Van de Peer Y."/>
            <person name="Liu Z.J."/>
        </authorList>
    </citation>
    <scope>NUCLEOTIDE SEQUENCE [LARGE SCALE GENOMIC DNA]</scope>
    <source>
        <strain evidence="9">cv. Shenzhen</strain>
        <tissue evidence="8">Stem</tissue>
    </source>
</reference>
<protein>
    <recommendedName>
        <fullName evidence="6">WAT1-related protein</fullName>
    </recommendedName>
</protein>
<dbReference type="PANTHER" id="PTHR31218">
    <property type="entry name" value="WAT1-RELATED PROTEIN"/>
    <property type="match status" value="1"/>
</dbReference>
<dbReference type="Pfam" id="PF00892">
    <property type="entry name" value="EamA"/>
    <property type="match status" value="1"/>
</dbReference>
<dbReference type="InterPro" id="IPR030184">
    <property type="entry name" value="WAT1-related"/>
</dbReference>
<gene>
    <name evidence="8" type="ORF">AXF42_Ash012162</name>
</gene>
<keyword evidence="5 6" id="KW-0472">Membrane</keyword>
<dbReference type="GO" id="GO:0022857">
    <property type="term" value="F:transmembrane transporter activity"/>
    <property type="evidence" value="ECO:0007669"/>
    <property type="project" value="InterPro"/>
</dbReference>
<dbReference type="Proteomes" id="UP000236161">
    <property type="component" value="Unassembled WGS sequence"/>
</dbReference>
<evidence type="ECO:0000256" key="1">
    <source>
        <dbReference type="ARBA" id="ARBA00004141"/>
    </source>
</evidence>
<comment type="caution">
    <text evidence="6">Lacks conserved residue(s) required for the propagation of feature annotation.</text>
</comment>
<organism evidence="8 9">
    <name type="scientific">Apostasia shenzhenica</name>
    <dbReference type="NCBI Taxonomy" id="1088818"/>
    <lineage>
        <taxon>Eukaryota</taxon>
        <taxon>Viridiplantae</taxon>
        <taxon>Streptophyta</taxon>
        <taxon>Embryophyta</taxon>
        <taxon>Tracheophyta</taxon>
        <taxon>Spermatophyta</taxon>
        <taxon>Magnoliopsida</taxon>
        <taxon>Liliopsida</taxon>
        <taxon>Asparagales</taxon>
        <taxon>Orchidaceae</taxon>
        <taxon>Apostasioideae</taxon>
        <taxon>Apostasia</taxon>
    </lineage>
</organism>
<proteinExistence type="inferred from homology"/>
<name>A0A2I0B449_9ASPA</name>
<evidence type="ECO:0000256" key="5">
    <source>
        <dbReference type="ARBA" id="ARBA00023136"/>
    </source>
</evidence>
<sequence>MIRAIGASQLELVKWPALRPVSYKVSPTPPEFGKREIGGDQEEMVFGIVEAGGGDASWMAHAGMALVQGINGGYHVITKVALDVGMNQAVFCAIRDLLALSILIPIAFFHDRGNRPPLTGQLLLSFFFLGLTGVFGNQLLFLIGLGYTNPTYAAAVQPAIPVFTFLLASVMGVEKINMHTIEGWSKVLGITICISGAVVMLVYKGPALFGDEELSIELWHSAAIRETQTKQMVFLASDLLAFGFQKWHIGVFCLIGNCLCMATFLALQNMISFSKPFHVGPRESEMEYAMWLLKWIHLDAENGESHQSLNVFMGISSSVKRLDLDRILPIP</sequence>
<accession>A0A2I0B449</accession>
<dbReference type="GO" id="GO:0016020">
    <property type="term" value="C:membrane"/>
    <property type="evidence" value="ECO:0007669"/>
    <property type="project" value="UniProtKB-SubCell"/>
</dbReference>
<evidence type="ECO:0000256" key="6">
    <source>
        <dbReference type="RuleBase" id="RU363077"/>
    </source>
</evidence>
<keyword evidence="3 6" id="KW-0812">Transmembrane</keyword>
<dbReference type="InterPro" id="IPR037185">
    <property type="entry name" value="EmrE-like"/>
</dbReference>
<feature type="domain" description="EamA" evidence="7">
    <location>
        <begin position="72"/>
        <end position="201"/>
    </location>
</feature>
<evidence type="ECO:0000313" key="9">
    <source>
        <dbReference type="Proteomes" id="UP000236161"/>
    </source>
</evidence>
<keyword evidence="4 6" id="KW-1133">Transmembrane helix</keyword>
<evidence type="ECO:0000256" key="2">
    <source>
        <dbReference type="ARBA" id="ARBA00007635"/>
    </source>
</evidence>
<feature type="transmembrane region" description="Helical" evidence="6">
    <location>
        <begin position="247"/>
        <end position="267"/>
    </location>
</feature>
<dbReference type="SUPFAM" id="SSF103481">
    <property type="entry name" value="Multidrug resistance efflux transporter EmrE"/>
    <property type="match status" value="1"/>
</dbReference>
<feature type="transmembrane region" description="Helical" evidence="6">
    <location>
        <begin position="151"/>
        <end position="171"/>
    </location>
</feature>
<evidence type="ECO:0000256" key="4">
    <source>
        <dbReference type="ARBA" id="ARBA00022989"/>
    </source>
</evidence>
<feature type="transmembrane region" description="Helical" evidence="6">
    <location>
        <begin position="183"/>
        <end position="203"/>
    </location>
</feature>
<dbReference type="EMBL" id="KZ451916">
    <property type="protein sequence ID" value="PKA62576.1"/>
    <property type="molecule type" value="Genomic_DNA"/>
</dbReference>
<evidence type="ECO:0000256" key="3">
    <source>
        <dbReference type="ARBA" id="ARBA00022692"/>
    </source>
</evidence>
<dbReference type="OrthoDB" id="1728340at2759"/>
<keyword evidence="9" id="KW-1185">Reference proteome</keyword>
<comment type="similarity">
    <text evidence="2 6">Belongs to the drug/metabolite transporter (DMT) superfamily. Plant drug/metabolite exporter (P-DME) (TC 2.A.7.4) family.</text>
</comment>
<dbReference type="AlphaFoldDB" id="A0A2I0B449"/>